<gene>
    <name evidence="2" type="ORF">TVY486_0804300</name>
</gene>
<dbReference type="VEuPathDB" id="TriTrypDB:TvY486_0804300"/>
<dbReference type="InterPro" id="IPR027536">
    <property type="entry name" value="MDM34"/>
</dbReference>
<dbReference type="EMBL" id="HE573024">
    <property type="protein sequence ID" value="CCC49822.1"/>
    <property type="molecule type" value="Genomic_DNA"/>
</dbReference>
<reference evidence="2" key="1">
    <citation type="journal article" date="2012" name="Proc. Natl. Acad. Sci. U.S.A.">
        <title>Antigenic diversity is generated by distinct evolutionary mechanisms in African trypanosome species.</title>
        <authorList>
            <person name="Jackson A.P."/>
            <person name="Berry A."/>
            <person name="Aslett M."/>
            <person name="Allison H.C."/>
            <person name="Burton P."/>
            <person name="Vavrova-Anderson J."/>
            <person name="Brown R."/>
            <person name="Browne H."/>
            <person name="Corton N."/>
            <person name="Hauser H."/>
            <person name="Gamble J."/>
            <person name="Gilderthorp R."/>
            <person name="Marcello L."/>
            <person name="McQuillan J."/>
            <person name="Otto T.D."/>
            <person name="Quail M.A."/>
            <person name="Sanders M.J."/>
            <person name="van Tonder A."/>
            <person name="Ginger M.L."/>
            <person name="Field M.C."/>
            <person name="Barry J.D."/>
            <person name="Hertz-Fowler C."/>
            <person name="Berriman M."/>
        </authorList>
    </citation>
    <scope>NUCLEOTIDE SEQUENCE</scope>
    <source>
        <strain evidence="2">Y486</strain>
    </source>
</reference>
<organism evidence="2">
    <name type="scientific">Trypanosoma vivax (strain Y486)</name>
    <dbReference type="NCBI Taxonomy" id="1055687"/>
    <lineage>
        <taxon>Eukaryota</taxon>
        <taxon>Discoba</taxon>
        <taxon>Euglenozoa</taxon>
        <taxon>Kinetoplastea</taxon>
        <taxon>Metakinetoplastina</taxon>
        <taxon>Trypanosomatida</taxon>
        <taxon>Trypanosomatidae</taxon>
        <taxon>Trypanosoma</taxon>
        <taxon>Duttonella</taxon>
    </lineage>
</organism>
<proteinExistence type="predicted"/>
<accession>G0U167</accession>
<evidence type="ECO:0000256" key="1">
    <source>
        <dbReference type="SAM" id="MobiDB-lite"/>
    </source>
</evidence>
<name>G0U167_TRYVY</name>
<dbReference type="PANTHER" id="PTHR28185">
    <property type="entry name" value="MITOCHONDRIAL DISTRIBUTION AND MORPHOLOGY PROTEIN 34"/>
    <property type="match status" value="1"/>
</dbReference>
<protein>
    <recommendedName>
        <fullName evidence="3">SMP-LTD domain-containing protein</fullName>
    </recommendedName>
</protein>
<dbReference type="AlphaFoldDB" id="G0U167"/>
<evidence type="ECO:0008006" key="3">
    <source>
        <dbReference type="Google" id="ProtNLM"/>
    </source>
</evidence>
<dbReference type="PANTHER" id="PTHR28185:SF1">
    <property type="entry name" value="MITOCHONDRIAL DISTRIBUTION AND MORPHOLOGY PROTEIN 34"/>
    <property type="match status" value="1"/>
</dbReference>
<dbReference type="GO" id="GO:0007005">
    <property type="term" value="P:mitochondrion organization"/>
    <property type="evidence" value="ECO:0007669"/>
    <property type="project" value="InterPro"/>
</dbReference>
<sequence length="299" mass="32544">MLQWEWPKTWSPESKEAIRVAMEQAIREAMAGGNDSQIRGTVSVDELNLGSVPPEIALSGIRVLSAERTAIMVKVRYNGDFSVRLRGLEINLDTIGSSGDEADDNFALPFFCPFEMTLRDVHIDGMVAIEIVQELEENPQWEGTGVPLPAPVVSTQRGGKASDRTRPPRPSCIVRPHGRCGYGVLLGGGGRRAMRAPGALDQVDVSLSSLEVESVSGSSMRSSHPRSGFHSFADILSTRMLVKQRMLKVQLFGDPLKSFSVVSNFASVPGANSKVEGTIRMIIKPAIERLMEEGIVITL</sequence>
<feature type="region of interest" description="Disordered" evidence="1">
    <location>
        <begin position="142"/>
        <end position="172"/>
    </location>
</feature>
<evidence type="ECO:0000313" key="2">
    <source>
        <dbReference type="EMBL" id="CCC49822.1"/>
    </source>
</evidence>
<dbReference type="GO" id="GO:0032865">
    <property type="term" value="C:ERMES complex"/>
    <property type="evidence" value="ECO:0007669"/>
    <property type="project" value="InterPro"/>
</dbReference>
<dbReference type="OMA" id="LIFHTEM"/>